<dbReference type="InterPro" id="IPR020084">
    <property type="entry name" value="NUDIX_hydrolase_CS"/>
</dbReference>
<evidence type="ECO:0000313" key="4">
    <source>
        <dbReference type="EMBL" id="OGZ45511.1"/>
    </source>
</evidence>
<dbReference type="STRING" id="1802115.A2756_00640"/>
<gene>
    <name evidence="4" type="ORF">A2756_00640</name>
</gene>
<dbReference type="Gene3D" id="3.90.79.10">
    <property type="entry name" value="Nucleoside Triphosphate Pyrophosphohydrolase"/>
    <property type="match status" value="1"/>
</dbReference>
<sequence>MSRFYPPKSSIHILARGMVTRGDAIVLCRVKGSDHFFLPGGHVENGESVREALSRELQEEMGEDDYQIQNCIGIGENIFLYEADILKHEINFVFHVLVPEDVPIQAKEDHIEFVIVPQSEFGKYKILPEQIKKGLEKWLDTGKPFFKEIYG</sequence>
<accession>A0A1G2G6H7</accession>
<dbReference type="Pfam" id="PF00293">
    <property type="entry name" value="NUDIX"/>
    <property type="match status" value="1"/>
</dbReference>
<proteinExistence type="predicted"/>
<evidence type="ECO:0000313" key="5">
    <source>
        <dbReference type="Proteomes" id="UP000177785"/>
    </source>
</evidence>
<comment type="caution">
    <text evidence="4">The sequence shown here is derived from an EMBL/GenBank/DDBJ whole genome shotgun (WGS) entry which is preliminary data.</text>
</comment>
<dbReference type="Proteomes" id="UP000177785">
    <property type="component" value="Unassembled WGS sequence"/>
</dbReference>
<reference evidence="4 5" key="1">
    <citation type="journal article" date="2016" name="Nat. Commun.">
        <title>Thousands of microbial genomes shed light on interconnected biogeochemical processes in an aquifer system.</title>
        <authorList>
            <person name="Anantharaman K."/>
            <person name="Brown C.T."/>
            <person name="Hug L.A."/>
            <person name="Sharon I."/>
            <person name="Castelle C.J."/>
            <person name="Probst A.J."/>
            <person name="Thomas B.C."/>
            <person name="Singh A."/>
            <person name="Wilkins M.J."/>
            <person name="Karaoz U."/>
            <person name="Brodie E.L."/>
            <person name="Williams K.H."/>
            <person name="Hubbard S.S."/>
            <person name="Banfield J.F."/>
        </authorList>
    </citation>
    <scope>NUCLEOTIDE SEQUENCE [LARGE SCALE GENOMIC DNA]</scope>
</reference>
<dbReference type="AlphaFoldDB" id="A0A1G2G6H7"/>
<dbReference type="GO" id="GO:0016787">
    <property type="term" value="F:hydrolase activity"/>
    <property type="evidence" value="ECO:0007669"/>
    <property type="project" value="UniProtKB-KW"/>
</dbReference>
<dbReference type="PROSITE" id="PS51462">
    <property type="entry name" value="NUDIX"/>
    <property type="match status" value="1"/>
</dbReference>
<protein>
    <recommendedName>
        <fullName evidence="3">Nudix hydrolase domain-containing protein</fullName>
    </recommendedName>
</protein>
<evidence type="ECO:0000256" key="1">
    <source>
        <dbReference type="ARBA" id="ARBA00001946"/>
    </source>
</evidence>
<dbReference type="PANTHER" id="PTHR43046">
    <property type="entry name" value="GDP-MANNOSE MANNOSYL HYDROLASE"/>
    <property type="match status" value="1"/>
</dbReference>
<dbReference type="SUPFAM" id="SSF55811">
    <property type="entry name" value="Nudix"/>
    <property type="match status" value="1"/>
</dbReference>
<comment type="cofactor">
    <cofactor evidence="1">
        <name>Mg(2+)</name>
        <dbReference type="ChEBI" id="CHEBI:18420"/>
    </cofactor>
</comment>
<dbReference type="InterPro" id="IPR015797">
    <property type="entry name" value="NUDIX_hydrolase-like_dom_sf"/>
</dbReference>
<dbReference type="InterPro" id="IPR000086">
    <property type="entry name" value="NUDIX_hydrolase_dom"/>
</dbReference>
<name>A0A1G2G6H7_9BACT</name>
<keyword evidence="2" id="KW-0378">Hydrolase</keyword>
<evidence type="ECO:0000259" key="3">
    <source>
        <dbReference type="PROSITE" id="PS51462"/>
    </source>
</evidence>
<dbReference type="PANTHER" id="PTHR43046:SF14">
    <property type="entry name" value="MUTT_NUDIX FAMILY PROTEIN"/>
    <property type="match status" value="1"/>
</dbReference>
<feature type="domain" description="Nudix hydrolase" evidence="3">
    <location>
        <begin position="4"/>
        <end position="140"/>
    </location>
</feature>
<evidence type="ECO:0000256" key="2">
    <source>
        <dbReference type="ARBA" id="ARBA00022801"/>
    </source>
</evidence>
<dbReference type="PROSITE" id="PS00893">
    <property type="entry name" value="NUDIX_BOX"/>
    <property type="match status" value="1"/>
</dbReference>
<organism evidence="4 5">
    <name type="scientific">Candidatus Ryanbacteria bacterium RIFCSPHIGHO2_01_FULL_48_27</name>
    <dbReference type="NCBI Taxonomy" id="1802115"/>
    <lineage>
        <taxon>Bacteria</taxon>
        <taxon>Candidatus Ryaniibacteriota</taxon>
    </lineage>
</organism>
<dbReference type="EMBL" id="MHNL01000006">
    <property type="protein sequence ID" value="OGZ45511.1"/>
    <property type="molecule type" value="Genomic_DNA"/>
</dbReference>